<evidence type="ECO:0000313" key="3">
    <source>
        <dbReference type="EMBL" id="PLW25413.1"/>
    </source>
</evidence>
<feature type="region of interest" description="Disordered" evidence="1">
    <location>
        <begin position="256"/>
        <end position="315"/>
    </location>
</feature>
<evidence type="ECO:0000256" key="2">
    <source>
        <dbReference type="SAM" id="SignalP"/>
    </source>
</evidence>
<protein>
    <submittedName>
        <fullName evidence="3">Uncharacterized protein</fullName>
    </submittedName>
</protein>
<evidence type="ECO:0000256" key="1">
    <source>
        <dbReference type="SAM" id="MobiDB-lite"/>
    </source>
</evidence>
<name>A0A2N5TIT4_9BASI</name>
<organism evidence="3 4">
    <name type="scientific">Puccinia coronata f. sp. avenae</name>
    <dbReference type="NCBI Taxonomy" id="200324"/>
    <lineage>
        <taxon>Eukaryota</taxon>
        <taxon>Fungi</taxon>
        <taxon>Dikarya</taxon>
        <taxon>Basidiomycota</taxon>
        <taxon>Pucciniomycotina</taxon>
        <taxon>Pucciniomycetes</taxon>
        <taxon>Pucciniales</taxon>
        <taxon>Pucciniaceae</taxon>
        <taxon>Puccinia</taxon>
    </lineage>
</organism>
<reference evidence="3 4" key="1">
    <citation type="submission" date="2017-11" db="EMBL/GenBank/DDBJ databases">
        <title>De novo assembly and phasing of dikaryotic genomes from two isolates of Puccinia coronata f. sp. avenae, the causal agent of oat crown rust.</title>
        <authorList>
            <person name="Miller M.E."/>
            <person name="Zhang Y."/>
            <person name="Omidvar V."/>
            <person name="Sperschneider J."/>
            <person name="Schwessinger B."/>
            <person name="Raley C."/>
            <person name="Palmer J.M."/>
            <person name="Garnica D."/>
            <person name="Upadhyaya N."/>
            <person name="Rathjen J."/>
            <person name="Taylor J.M."/>
            <person name="Park R.F."/>
            <person name="Dodds P.N."/>
            <person name="Hirsch C.D."/>
            <person name="Kianian S.F."/>
            <person name="Figueroa M."/>
        </authorList>
    </citation>
    <scope>NUCLEOTIDE SEQUENCE [LARGE SCALE GENOMIC DNA]</scope>
    <source>
        <strain evidence="3">12SD80</strain>
    </source>
</reference>
<dbReference type="AlphaFoldDB" id="A0A2N5TIT4"/>
<feature type="compositionally biased region" description="Basic and acidic residues" evidence="1">
    <location>
        <begin position="208"/>
        <end position="220"/>
    </location>
</feature>
<gene>
    <name evidence="3" type="ORF">PCASD_22459</name>
</gene>
<feature type="compositionally biased region" description="Pro residues" evidence="1">
    <location>
        <begin position="287"/>
        <end position="299"/>
    </location>
</feature>
<keyword evidence="2" id="KW-0732">Signal</keyword>
<feature type="region of interest" description="Disordered" evidence="1">
    <location>
        <begin position="202"/>
        <end position="230"/>
    </location>
</feature>
<evidence type="ECO:0000313" key="4">
    <source>
        <dbReference type="Proteomes" id="UP000235392"/>
    </source>
</evidence>
<feature type="chain" id="PRO_5014788608" evidence="2">
    <location>
        <begin position="20"/>
        <end position="315"/>
    </location>
</feature>
<sequence length="315" mass="33782">MKKGRKICLLLLLLNDVHGLLNDLRSGGAATSQLIKSAYNAKPVDVADGLRASAMKLSNGPQTVDGLSSARNGKLAEANSIIPTEKEAGNSVGKNEEYCAQPGLKKRSLVLVRRGCFHPLASMMGSTSRGFGRMSEKLGDASKRLTDFADLPFSKQLEWFAKRTRNGAVKTSNTLVVNPLRAMGGLMLRMWRRVGEGVHKTGSTLQHIGERMREQAEARLAKGPSTAASYKSYDTGPASYMHPPYHMNAPPPPYNMNAPPPYQMNTPAHLLPMDHPTGSSTAFGRESPPPTSGPSPPDHPTSSPTASGRDPPTAS</sequence>
<proteinExistence type="predicted"/>
<dbReference type="Proteomes" id="UP000235392">
    <property type="component" value="Unassembled WGS sequence"/>
</dbReference>
<dbReference type="EMBL" id="PGCI01000540">
    <property type="protein sequence ID" value="PLW25413.1"/>
    <property type="molecule type" value="Genomic_DNA"/>
</dbReference>
<comment type="caution">
    <text evidence="3">The sequence shown here is derived from an EMBL/GenBank/DDBJ whole genome shotgun (WGS) entry which is preliminary data.</text>
</comment>
<accession>A0A2N5TIT4</accession>
<feature type="signal peptide" evidence="2">
    <location>
        <begin position="1"/>
        <end position="19"/>
    </location>
</feature>